<dbReference type="EMBL" id="AF109398">
    <property type="protein sequence ID" value="AAD03066.1"/>
    <property type="molecule type" value="Genomic_DNA"/>
</dbReference>
<name>Q9YR10_PCV2</name>
<proteinExistence type="predicted"/>
<accession>Q9YR10</accession>
<reference evidence="2 3" key="1">
    <citation type="journal article" date="2000" name="Can. J. Vet. Res.">
        <title>PCR detection and characterization of type-2 porcine circovirus.</title>
        <authorList>
            <person name="Hamel A.L."/>
            <person name="Lin L.L."/>
            <person name="Sachvie C."/>
            <person name="Grudeski E."/>
            <person name="Nayar G.P."/>
        </authorList>
    </citation>
    <scope>NUCLEOTIDE SEQUENCE [LARGE SCALE GENOMIC DNA]</scope>
</reference>
<sequence length="30" mass="3197">MASSTPASPAPSDILSRLPQSERPPGRWTC</sequence>
<protein>
    <submittedName>
        <fullName evidence="2">ORF-6</fullName>
    </submittedName>
</protein>
<feature type="region of interest" description="Disordered" evidence="1">
    <location>
        <begin position="1"/>
        <end position="30"/>
    </location>
</feature>
<evidence type="ECO:0000313" key="2">
    <source>
        <dbReference type="EMBL" id="AAD03066.1"/>
    </source>
</evidence>
<evidence type="ECO:0000313" key="3">
    <source>
        <dbReference type="Proteomes" id="UP000141916"/>
    </source>
</evidence>
<dbReference type="Pfam" id="PF05570">
    <property type="entry name" value="DUF765"/>
    <property type="match status" value="1"/>
</dbReference>
<evidence type="ECO:0000256" key="1">
    <source>
        <dbReference type="SAM" id="MobiDB-lite"/>
    </source>
</evidence>
<feature type="compositionally biased region" description="Low complexity" evidence="1">
    <location>
        <begin position="1"/>
        <end position="12"/>
    </location>
</feature>
<dbReference type="InterPro" id="IPR008484">
    <property type="entry name" value="Circovirus_Orf6"/>
</dbReference>
<organism evidence="2 3">
    <name type="scientific">Porcine circovirus type 2-C</name>
    <dbReference type="NCBI Taxonomy" id="85543"/>
    <lineage>
        <taxon>Viruses</taxon>
        <taxon>Monodnaviria</taxon>
        <taxon>Shotokuvirae</taxon>
        <taxon>Cressdnaviricota</taxon>
        <taxon>Arfiviricetes</taxon>
        <taxon>Cirlivirales</taxon>
        <taxon>Circoviridae</taxon>
        <taxon>Circovirus</taxon>
        <taxon>Circovirus porcine2</taxon>
    </lineage>
</organism>
<dbReference type="Proteomes" id="UP000141916">
    <property type="component" value="Segment"/>
</dbReference>